<feature type="signal peptide" evidence="2">
    <location>
        <begin position="1"/>
        <end position="29"/>
    </location>
</feature>
<reference evidence="3" key="1">
    <citation type="submission" date="2013-10" db="EMBL/GenBank/DDBJ databases">
        <title>Genomic analysis of the causative agents of coccidiosis in chickens.</title>
        <authorList>
            <person name="Reid A.J."/>
            <person name="Blake D."/>
            <person name="Billington K."/>
            <person name="Browne H."/>
            <person name="Dunn M."/>
            <person name="Hung S."/>
            <person name="Kawahara F."/>
            <person name="Miranda-Saavedra D."/>
            <person name="Mourier T."/>
            <person name="Nagra H."/>
            <person name="Otto T.D."/>
            <person name="Rawlings N."/>
            <person name="Sanchez A."/>
            <person name="Sanders M."/>
            <person name="Subramaniam C."/>
            <person name="Tay Y."/>
            <person name="Dear P."/>
            <person name="Doerig C."/>
            <person name="Gruber A."/>
            <person name="Parkinson J."/>
            <person name="Shirley M."/>
            <person name="Wan K.L."/>
            <person name="Berriman M."/>
            <person name="Tomley F."/>
            <person name="Pain A."/>
        </authorList>
    </citation>
    <scope>NUCLEOTIDE SEQUENCE [LARGE SCALE GENOMIC DNA]</scope>
    <source>
        <strain evidence="3">Weybridge</strain>
    </source>
</reference>
<reference evidence="3" key="2">
    <citation type="submission" date="2013-10" db="EMBL/GenBank/DDBJ databases">
        <authorList>
            <person name="Aslett M."/>
        </authorList>
    </citation>
    <scope>NUCLEOTIDE SEQUENCE [LARGE SCALE GENOMIC DNA]</scope>
    <source>
        <strain evidence="3">Weybridge</strain>
    </source>
</reference>
<dbReference type="OMA" id="MIGVICK"/>
<evidence type="ECO:0000256" key="2">
    <source>
        <dbReference type="SAM" id="SignalP"/>
    </source>
</evidence>
<organism evidence="3 4">
    <name type="scientific">Eimeria maxima</name>
    <name type="common">Coccidian parasite</name>
    <dbReference type="NCBI Taxonomy" id="5804"/>
    <lineage>
        <taxon>Eukaryota</taxon>
        <taxon>Sar</taxon>
        <taxon>Alveolata</taxon>
        <taxon>Apicomplexa</taxon>
        <taxon>Conoidasida</taxon>
        <taxon>Coccidia</taxon>
        <taxon>Eucoccidiorida</taxon>
        <taxon>Eimeriorina</taxon>
        <taxon>Eimeriidae</taxon>
        <taxon>Eimeria</taxon>
    </lineage>
</organism>
<feature type="compositionally biased region" description="Low complexity" evidence="1">
    <location>
        <begin position="426"/>
        <end position="437"/>
    </location>
</feature>
<evidence type="ECO:0008006" key="5">
    <source>
        <dbReference type="Google" id="ProtNLM"/>
    </source>
</evidence>
<feature type="region of interest" description="Disordered" evidence="1">
    <location>
        <begin position="1790"/>
        <end position="1820"/>
    </location>
</feature>
<dbReference type="EMBL" id="HG719839">
    <property type="protein sequence ID" value="CDJ58775.1"/>
    <property type="molecule type" value="Genomic_DNA"/>
</dbReference>
<name>U6MAT0_EIMMA</name>
<keyword evidence="2" id="KW-0732">Signal</keyword>
<dbReference type="RefSeq" id="XP_013335423.1">
    <property type="nucleotide sequence ID" value="XM_013479969.1"/>
</dbReference>
<feature type="region of interest" description="Disordered" evidence="1">
    <location>
        <begin position="421"/>
        <end position="445"/>
    </location>
</feature>
<feature type="chain" id="PRO_5004675913" description="Rhoptry neck protein" evidence="2">
    <location>
        <begin position="30"/>
        <end position="1820"/>
    </location>
</feature>
<dbReference type="VEuPathDB" id="ToxoDB:EMWEY_00002980"/>
<sequence>MAKSSISLCMASGISIIFVLLSFLTICHGAVNSAAVTGRKQGISPHSWQAEWRATVPYENGGPPAKTHFSYGSNIHKLEENFTGYGHSLVETGKERTKLVGLLEHEQMLAYSQNLQQAFKKYGKFTNSLGFLRLLFAQNPFLKFVTVRYSERVKIVNAIERAATRWTPARKGRPIFSWLMSLWANPLATLSNVVSTAFDETFEGVLGLPTGEVKSACFSFGYRMNSIAPYTAVLPGGIFGSVLKSLSRSFMLVFYPAYASFRGIFSLMIGVICKTGVVAAAKNLFKALANVTRLGLRGIQILFRRFAVRNDPVAWPILQDLLRNASPAMITLLFQLYAVNVQDITQKGKRVTEALSAGTASWNYADGLWIGAFDFGRAFISTLTSYKQGAEAFVGYCEGRAMGSQPGTAEEQAMIDLISDESTAPGSDSDGTKSSSDNESEGGLSEEPLKEEILLAFHAIAPGVKVSPGETKSRLDTSCRRHRKFVQSFRRDPLKHIQTVVGQMVKILEYDYKFFKSYVGEVMSIFYETAYVLLNADITNVLSEKLPLESAGDQIQAAMANFQRYREAAAEAGKTSLPRKMFREPWFVESGTSLAHGFFQSGAGLALHFVVDDMGDETLRNRRDSAAFSLLNKGAQKLRKAVKSLYGRFLEANLLIRRLESNKSVKTVQDFISKCNPRLGVPDPEVCGKVVTAEVDANLFVKEALYSLSVPMAVSPDDIAALNDSAVGDVFARWRDFSKLSRDNQAVADGASDRKSMGAFLQHLRQTIVGREMNSIVCMCTVQLVFIRFDFTDEFTKLTLHDANGRSIQFTPDDADDVRGKLQISENTTVAFYQYGVALSGRQEGKSTKFRPPPLNTSCWFHLEEGNRGTLQFPIVSEGVAIEGIQPATGAGAPAEGIPAHKIPGHIKYNDPREELASIQDDPAAVRDVIVAKFFDVYGRAPAEMEHVRNFVSSFADILDSVRGSTRWMDFLNIDTFAAEAELYGKTAAKYSYDKLLQELSVEYAEAGEGESLAKMYTEIHPALGGPKRYIKERQSLVTALRSYVENIKHLPQSLRKKLGVFIRACHGKLRRRPNVLHGTTFFAAVQGAEGRVFPNPELRSGLFIEALDLLEYGRLQLAFEELAVLLSDSHSMQSILSELRSVPVQTIEARDEYKKLKSRIETLPMKTVEAAAGWALRYLSEGKGGMELAVGMLALKNPEGGQLSKALQLSFAGVEVLTFLNSSLNVAHVLEFFERATSEDMAHLRISLGVFKASAQTESRSTAMSLQTKYSVVQSISNTLDALELLNLPLEGRTMFELCDGLLRNAPEIFFNGSMVSVNMDDHVVLCYILSELLNFQQTKEDEISPQDLVQSTRVDGKPVGSFLEDLVNTSIKTEARLTIANAVSPFFRGVLIAFVGHEVGHLAAAQFASVDLTTGVLSFIIANVIEFSNANPANPLTPADVFRKTARLALGAENPTEEGSPQIVAASVSYPPCLGDWYTLLDHGKLEELTKDPTSLTGEALADASASNRLTDLVDVFYIMRQSSTLRPHAIIAKARDILMGNESLPLLDRAGLTVFVSGFLKLAEKAKVDCLQEAMDDITGYLPLTRQEQYLYKCDCFYKKLADGAAAPEAAKNISKELLKEAFNAIETAHAAKAGELYNLILSSPNELPRALERGLEYLLYTPVLSFGQRVAEEVVLAIAQHSDWDSLNDRLQLLKEVKWSLTERSPLRKRSLNKDTRPKFFNPILIAADMLAFIQSGIFERRRFPKPLVLKRIAATSKIIVRRIRPTTEGQERAIRVATANKLREELGGLAPPQEISSPVSAEEPSGAPEPILPSE</sequence>
<dbReference type="GeneID" id="25334284"/>
<dbReference type="Proteomes" id="UP000030763">
    <property type="component" value="Unassembled WGS sequence"/>
</dbReference>
<protein>
    <recommendedName>
        <fullName evidence="5">Rhoptry neck protein</fullName>
    </recommendedName>
</protein>
<evidence type="ECO:0000313" key="4">
    <source>
        <dbReference type="Proteomes" id="UP000030763"/>
    </source>
</evidence>
<proteinExistence type="predicted"/>
<dbReference type="OrthoDB" id="371154at2759"/>
<gene>
    <name evidence="3" type="ORF">EMWEY_00002980</name>
</gene>
<evidence type="ECO:0000313" key="3">
    <source>
        <dbReference type="EMBL" id="CDJ58775.1"/>
    </source>
</evidence>
<evidence type="ECO:0000256" key="1">
    <source>
        <dbReference type="SAM" id="MobiDB-lite"/>
    </source>
</evidence>
<keyword evidence="4" id="KW-1185">Reference proteome</keyword>
<accession>U6MAT0</accession>